<dbReference type="InterPro" id="IPR000228">
    <property type="entry name" value="RNA3'_term_phos_cyc"/>
</dbReference>
<feature type="non-terminal residue" evidence="2">
    <location>
        <position position="1"/>
    </location>
</feature>
<dbReference type="InterPro" id="IPR013792">
    <property type="entry name" value="RNA3'P_cycl/enolpyr_Trfase_a/b"/>
</dbReference>
<name>A0A7J7LNM1_9MAGN</name>
<dbReference type="GO" id="GO:0004521">
    <property type="term" value="F:RNA endonuclease activity"/>
    <property type="evidence" value="ECO:0007669"/>
    <property type="project" value="TreeGrafter"/>
</dbReference>
<dbReference type="AlphaFoldDB" id="A0A7J7LNM1"/>
<dbReference type="Proteomes" id="UP000541444">
    <property type="component" value="Unassembled WGS sequence"/>
</dbReference>
<evidence type="ECO:0000313" key="2">
    <source>
        <dbReference type="EMBL" id="KAF6144256.1"/>
    </source>
</evidence>
<keyword evidence="3" id="KW-1185">Reference proteome</keyword>
<proteinExistence type="predicted"/>
<feature type="domain" description="RNA 3'-terminal phosphate cyclase insert" evidence="1">
    <location>
        <begin position="46"/>
        <end position="97"/>
    </location>
</feature>
<protein>
    <recommendedName>
        <fullName evidence="1">RNA 3'-terminal phosphate cyclase insert domain-containing protein</fullName>
    </recommendedName>
</protein>
<sequence>MLKRFGIASESLELKIECRGSPLLGGREVVLRVPVVQSSLSMITWTNEGMVKRIRGTTFSNRVSSQFENTMVHAARGIFNRLLRDVHIFTDHKAGVQAG</sequence>
<dbReference type="InterPro" id="IPR013791">
    <property type="entry name" value="RNA3'-term_phos_cycl_insert"/>
</dbReference>
<evidence type="ECO:0000259" key="1">
    <source>
        <dbReference type="Pfam" id="PF05189"/>
    </source>
</evidence>
<organism evidence="2 3">
    <name type="scientific">Kingdonia uniflora</name>
    <dbReference type="NCBI Taxonomy" id="39325"/>
    <lineage>
        <taxon>Eukaryota</taxon>
        <taxon>Viridiplantae</taxon>
        <taxon>Streptophyta</taxon>
        <taxon>Embryophyta</taxon>
        <taxon>Tracheophyta</taxon>
        <taxon>Spermatophyta</taxon>
        <taxon>Magnoliopsida</taxon>
        <taxon>Ranunculales</taxon>
        <taxon>Circaeasteraceae</taxon>
        <taxon>Kingdonia</taxon>
    </lineage>
</organism>
<dbReference type="OrthoDB" id="1921710at2759"/>
<dbReference type="Pfam" id="PF05189">
    <property type="entry name" value="RTC_insert"/>
    <property type="match status" value="1"/>
</dbReference>
<dbReference type="InterPro" id="IPR036553">
    <property type="entry name" value="RPTC_insert"/>
</dbReference>
<dbReference type="GO" id="GO:0000479">
    <property type="term" value="P:endonucleolytic cleavage of tricistronic rRNA transcript (SSU-rRNA, 5.8S rRNA, LSU-rRNA)"/>
    <property type="evidence" value="ECO:0007669"/>
    <property type="project" value="TreeGrafter"/>
</dbReference>
<dbReference type="PANTHER" id="PTHR11096:SF1">
    <property type="entry name" value="RNA 3'-TERMINAL PHOSPHATE CYCLASE-LIKE PROTEIN"/>
    <property type="match status" value="1"/>
</dbReference>
<dbReference type="Gene3D" id="3.30.360.20">
    <property type="entry name" value="RNA 3'-terminal phosphate cyclase, insert domain"/>
    <property type="match status" value="1"/>
</dbReference>
<gene>
    <name evidence="2" type="ORF">GIB67_024483</name>
</gene>
<dbReference type="GO" id="GO:0005730">
    <property type="term" value="C:nucleolus"/>
    <property type="evidence" value="ECO:0007669"/>
    <property type="project" value="TreeGrafter"/>
</dbReference>
<dbReference type="EMBL" id="JACGCM010002131">
    <property type="protein sequence ID" value="KAF6144256.1"/>
    <property type="molecule type" value="Genomic_DNA"/>
</dbReference>
<dbReference type="SUPFAM" id="SSF55205">
    <property type="entry name" value="EPT/RTPC-like"/>
    <property type="match status" value="1"/>
</dbReference>
<evidence type="ECO:0000313" key="3">
    <source>
        <dbReference type="Proteomes" id="UP000541444"/>
    </source>
</evidence>
<accession>A0A7J7LNM1</accession>
<dbReference type="PANTHER" id="PTHR11096">
    <property type="entry name" value="RNA 3' TERMINAL PHOSPHATE CYCLASE"/>
    <property type="match status" value="1"/>
</dbReference>
<reference evidence="2 3" key="1">
    <citation type="journal article" date="2020" name="IScience">
        <title>Genome Sequencing of the Endangered Kingdonia uniflora (Circaeasteraceae, Ranunculales) Reveals Potential Mechanisms of Evolutionary Specialization.</title>
        <authorList>
            <person name="Sun Y."/>
            <person name="Deng T."/>
            <person name="Zhang A."/>
            <person name="Moore M.J."/>
            <person name="Landis J.B."/>
            <person name="Lin N."/>
            <person name="Zhang H."/>
            <person name="Zhang X."/>
            <person name="Huang J."/>
            <person name="Zhang X."/>
            <person name="Sun H."/>
            <person name="Wang H."/>
        </authorList>
    </citation>
    <scope>NUCLEOTIDE SEQUENCE [LARGE SCALE GENOMIC DNA]</scope>
    <source>
        <strain evidence="2">TB1705</strain>
        <tissue evidence="2">Leaf</tissue>
    </source>
</reference>
<comment type="caution">
    <text evidence="2">The sequence shown here is derived from an EMBL/GenBank/DDBJ whole genome shotgun (WGS) entry which is preliminary data.</text>
</comment>